<dbReference type="RefSeq" id="WP_035535695.1">
    <property type="nucleotide sequence ID" value="NZ_ARYL01000002.1"/>
</dbReference>
<protein>
    <recommendedName>
        <fullName evidence="2">MobA/VirD2-like nuclease domain-containing protein</fullName>
    </recommendedName>
</protein>
<dbReference type="InterPro" id="IPR005094">
    <property type="entry name" value="Endonuclease_MobA/VirD2"/>
</dbReference>
<dbReference type="InterPro" id="IPR021795">
    <property type="entry name" value="DUF3363"/>
</dbReference>
<feature type="region of interest" description="Disordered" evidence="1">
    <location>
        <begin position="1"/>
        <end position="26"/>
    </location>
</feature>
<dbReference type="OrthoDB" id="9809969at2"/>
<dbReference type="Pfam" id="PF11843">
    <property type="entry name" value="DUF3363"/>
    <property type="match status" value="1"/>
</dbReference>
<dbReference type="eggNOG" id="COG3843">
    <property type="taxonomic scope" value="Bacteria"/>
</dbReference>
<dbReference type="Pfam" id="PF03432">
    <property type="entry name" value="Relaxase"/>
    <property type="match status" value="1"/>
</dbReference>
<proteinExistence type="predicted"/>
<gene>
    <name evidence="3" type="ORF">HOC_02696</name>
</gene>
<dbReference type="PATRIC" id="fig|1280953.3.peg.544"/>
<dbReference type="STRING" id="1280953.HOC_02696"/>
<sequence length="601" mass="67392">MAKAFSIYGGPRRSQVGMRRRSGDRNGRRRVIVKTRTVRMAASSRSALMNHIAYIRRDSALSKEDRGQLFDRDSDTADSRPFVDDASRDRHHFRFIISPEEGAELADLKPFIRDLVGQIEKDLATRLEWIGAEHHDTGRPHVHLVIRGIHQDGHDLKIPQEYLYHAVREHAEDLITLELGPETAQEVERKRQAEPASERLTRIDSVLERQSDPNGMFELKNSPVDLRAQHAARLRTLERLGLADKRGSGRWLLDPDFKTVLTSLGERQDRFDVLNRAIARTGGRRIDADAVFDSADPDARSVTGAVLETGLHGIMHDKSYIIIDGLDGRAVFIETGGTEPANLRQDMIISLAPDDRAPEATDRAIDRIARKNSGLYSAAFHQKDDPRVTAETLRRHIMRLHAMVRPANLHRSSDAVWTIPDDYLQKVQTWEPGESRLRKPFIRIESTLSLSAQIKALGLTWIDTFVPSAEMLHGFGSQTADAQLMRRAFLAEIGIAPDNGKPLTPEHKAELVRRDLAQAGQTLRQTIGKPYAPSPTRGEVAGIYHGPVARISGKFAVIERAFDFTILPWRDGLERSRAMAVSVRLQSGSASWTTAQRGLTI</sequence>
<evidence type="ECO:0000259" key="2">
    <source>
        <dbReference type="Pfam" id="PF03432"/>
    </source>
</evidence>
<evidence type="ECO:0000313" key="3">
    <source>
        <dbReference type="EMBL" id="KDA04207.1"/>
    </source>
</evidence>
<keyword evidence="4" id="KW-1185">Reference proteome</keyword>
<organism evidence="3 4">
    <name type="scientific">Hyphomonas oceanitis SCH89</name>
    <dbReference type="NCBI Taxonomy" id="1280953"/>
    <lineage>
        <taxon>Bacteria</taxon>
        <taxon>Pseudomonadati</taxon>
        <taxon>Pseudomonadota</taxon>
        <taxon>Alphaproteobacteria</taxon>
        <taxon>Hyphomonadales</taxon>
        <taxon>Hyphomonadaceae</taxon>
        <taxon>Hyphomonas</taxon>
    </lineage>
</organism>
<reference evidence="3 4" key="1">
    <citation type="journal article" date="2014" name="Antonie Van Leeuwenhoek">
        <title>Hyphomonas beringensis sp. nov. and Hyphomonas chukchiensis sp. nov., isolated from surface seawater of the Bering Sea and Chukchi Sea.</title>
        <authorList>
            <person name="Li C."/>
            <person name="Lai Q."/>
            <person name="Li G."/>
            <person name="Dong C."/>
            <person name="Wang J."/>
            <person name="Liao Y."/>
            <person name="Shao Z."/>
        </authorList>
    </citation>
    <scope>NUCLEOTIDE SEQUENCE [LARGE SCALE GENOMIC DNA]</scope>
    <source>
        <strain evidence="3 4">SCH89</strain>
    </source>
</reference>
<comment type="caution">
    <text evidence="3">The sequence shown here is derived from an EMBL/GenBank/DDBJ whole genome shotgun (WGS) entry which is preliminary data.</text>
</comment>
<accession>A0A059GBH7</accession>
<name>A0A059GBH7_9PROT</name>
<feature type="domain" description="MobA/VirD2-like nuclease" evidence="2">
    <location>
        <begin position="89"/>
        <end position="160"/>
    </location>
</feature>
<dbReference type="AlphaFoldDB" id="A0A059GBH7"/>
<dbReference type="Proteomes" id="UP000024942">
    <property type="component" value="Unassembled WGS sequence"/>
</dbReference>
<dbReference type="EMBL" id="ARYL01000002">
    <property type="protein sequence ID" value="KDA04207.1"/>
    <property type="molecule type" value="Genomic_DNA"/>
</dbReference>
<evidence type="ECO:0000313" key="4">
    <source>
        <dbReference type="Proteomes" id="UP000024942"/>
    </source>
</evidence>
<evidence type="ECO:0000256" key="1">
    <source>
        <dbReference type="SAM" id="MobiDB-lite"/>
    </source>
</evidence>